<gene>
    <name evidence="1" type="ORF">Q2T42_18830</name>
</gene>
<dbReference type="InterPro" id="IPR011990">
    <property type="entry name" value="TPR-like_helical_dom_sf"/>
</dbReference>
<dbReference type="PANTHER" id="PTHR12558">
    <property type="entry name" value="CELL DIVISION CYCLE 16,23,27"/>
    <property type="match status" value="1"/>
</dbReference>
<dbReference type="SMART" id="SM00028">
    <property type="entry name" value="TPR"/>
    <property type="match status" value="4"/>
</dbReference>
<protein>
    <submittedName>
        <fullName evidence="1">Tetratricopeptide repeat protein</fullName>
    </submittedName>
</protein>
<organism evidence="1">
    <name type="scientific">Leptolyngbya boryana CZ1</name>
    <dbReference type="NCBI Taxonomy" id="3060204"/>
    <lineage>
        <taxon>Bacteria</taxon>
        <taxon>Bacillati</taxon>
        <taxon>Cyanobacteriota</taxon>
        <taxon>Cyanophyceae</taxon>
        <taxon>Leptolyngbyales</taxon>
        <taxon>Leptolyngbyaceae</taxon>
        <taxon>Leptolyngbya group</taxon>
        <taxon>Leptolyngbya</taxon>
    </lineage>
</organism>
<reference evidence="1" key="2">
    <citation type="submission" date="2023-07" db="EMBL/GenBank/DDBJ databases">
        <authorList>
            <person name="Bai X.-H."/>
            <person name="Wang H.-H."/>
            <person name="Wang J."/>
            <person name="Ma M.-Y."/>
            <person name="Hu H.-H."/>
            <person name="Song Z.-L."/>
            <person name="Ma H.-G."/>
            <person name="Fan Y."/>
            <person name="Du C.-Y."/>
            <person name="Xu J.-C."/>
        </authorList>
    </citation>
    <scope>NUCLEOTIDE SEQUENCE</scope>
    <source>
        <strain evidence="1">CZ1</strain>
    </source>
</reference>
<reference evidence="1" key="1">
    <citation type="journal article" date="2023" name="Plants (Basel)">
        <title>Genomic Analysis of Leptolyngbya boryana CZ1 Reveals Efficient Carbon Fixation Modules.</title>
        <authorList>
            <person name="Bai X."/>
            <person name="Wang H."/>
            <person name="Cheng W."/>
            <person name="Wang J."/>
            <person name="Ma M."/>
            <person name="Hu H."/>
            <person name="Song Z."/>
            <person name="Ma H."/>
            <person name="Fan Y."/>
            <person name="Du C."/>
            <person name="Xu J."/>
        </authorList>
    </citation>
    <scope>NUCLEOTIDE SEQUENCE</scope>
    <source>
        <strain evidence="1">CZ1</strain>
    </source>
</reference>
<dbReference type="AlphaFoldDB" id="A0AA96WTI0"/>
<dbReference type="Gene3D" id="1.25.40.10">
    <property type="entry name" value="Tetratricopeptide repeat domain"/>
    <property type="match status" value="2"/>
</dbReference>
<accession>A0AA96WTI0</accession>
<proteinExistence type="predicted"/>
<dbReference type="InterPro" id="IPR019734">
    <property type="entry name" value="TPR_rpt"/>
</dbReference>
<name>A0AA96WTI0_LEPBY</name>
<dbReference type="RefSeq" id="WP_316426078.1">
    <property type="nucleotide sequence ID" value="NZ_CP130144.1"/>
</dbReference>
<dbReference type="Pfam" id="PF13431">
    <property type="entry name" value="TPR_17"/>
    <property type="match status" value="1"/>
</dbReference>
<dbReference type="GO" id="GO:0051301">
    <property type="term" value="P:cell division"/>
    <property type="evidence" value="ECO:0007669"/>
    <property type="project" value="TreeGrafter"/>
</dbReference>
<sequence length="402" mass="45421">MSLALLEQYAMKLIDLETAVDPVLEEQLFDLLLVRDRIECLRKDYDAANLQKLLHLDQRLQQQGTRIAQFLNLPNCRTTVKPTEDAWWWWFEPAGDWRDRYDWLWSALCVPMMATSGALLLDLSGRFLSGGIDTFGALTVVSQSLLALLTASGTFTKSGEAGIENTLRRFHIPTYHLQEVKFLLALALLLGLFGTRSLLPNIAAGYLKQAIKAQQEKHLVLAQTYYQRALKLDPTHSQVHYYLGTLHEALQNSEEAQAAYQIAVRSGSEPAVNQLARLYLIKNQPDKAVSLLVNSIDQVQDADVKYALHKNLGWARFQQNWLTEAKTELQSAIAINAEAADAHCLMAQVLSNQKHLSDAKLEWQRCLATADSRLPEHDRWIQLGRQAQESLQRTPPLGNVVR</sequence>
<dbReference type="EMBL" id="CP130144">
    <property type="protein sequence ID" value="WNZ43894.1"/>
    <property type="molecule type" value="Genomic_DNA"/>
</dbReference>
<dbReference type="SUPFAM" id="SSF48452">
    <property type="entry name" value="TPR-like"/>
    <property type="match status" value="1"/>
</dbReference>
<evidence type="ECO:0000313" key="1">
    <source>
        <dbReference type="EMBL" id="WNZ43894.1"/>
    </source>
</evidence>
<dbReference type="PANTHER" id="PTHR12558:SF13">
    <property type="entry name" value="CELL DIVISION CYCLE PROTEIN 27 HOMOLOG"/>
    <property type="match status" value="1"/>
</dbReference>